<reference evidence="11 12" key="1">
    <citation type="journal article" date="2008" name="J. Bacteriol.">
        <title>The genome of Heliobacterium modesticaldum, a phototrophic representative of the Firmicutes containing the simplest photosynthetic apparatus.</title>
        <authorList>
            <person name="Sattley W.M."/>
            <person name="Madigan M.T."/>
            <person name="Swingley W.D."/>
            <person name="Cheung P.C."/>
            <person name="Clocksin K.M."/>
            <person name="Conrad A.L."/>
            <person name="Dejesa L.C."/>
            <person name="Honchak B.M."/>
            <person name="Jung D.O."/>
            <person name="Karbach L.E."/>
            <person name="Kurdoglu A."/>
            <person name="Lahiri S."/>
            <person name="Mastrian S.D."/>
            <person name="Page L.E."/>
            <person name="Taylor H.L."/>
            <person name="Wang Z.T."/>
            <person name="Raymond J."/>
            <person name="Chen M."/>
            <person name="Blankenship R.E."/>
            <person name="Touchman J.W."/>
        </authorList>
    </citation>
    <scope>NUCLEOTIDE SEQUENCE [LARGE SCALE GENOMIC DNA]</scope>
    <source>
        <strain evidence="12">ATCC 51547 / Ice1</strain>
    </source>
</reference>
<dbReference type="KEGG" id="hmo:HM1_0516"/>
<dbReference type="EC" id="3.1.-.-" evidence="10"/>
<dbReference type="GO" id="GO:0003677">
    <property type="term" value="F:DNA binding"/>
    <property type="evidence" value="ECO:0007669"/>
    <property type="project" value="UniProtKB-KW"/>
</dbReference>
<evidence type="ECO:0000256" key="1">
    <source>
        <dbReference type="ARBA" id="ARBA00022722"/>
    </source>
</evidence>
<feature type="binding site" evidence="10">
    <location>
        <position position="199"/>
    </location>
    <ligand>
        <name>Mn(2+)</name>
        <dbReference type="ChEBI" id="CHEBI:29035"/>
    </ligand>
</feature>
<dbReference type="GO" id="GO:0043571">
    <property type="term" value="P:maintenance of CRISPR repeat elements"/>
    <property type="evidence" value="ECO:0007669"/>
    <property type="project" value="UniProtKB-UniRule"/>
</dbReference>
<comment type="function">
    <text evidence="10">CRISPR (clustered regularly interspaced short palindromic repeat), is an adaptive immune system that provides protection against mobile genetic elements (viruses, transposable elements and conjugative plasmids). CRISPR clusters contain spacers, sequences complementary to antecedent mobile elements, and target invading nucleic acids. CRISPR clusters are transcribed and processed into CRISPR RNA (crRNA). Acts as a dsDNA endonuclease. Involved in the integration of spacer DNA into the CRISPR cassette.</text>
</comment>
<keyword evidence="6 10" id="KW-0051">Antiviral defense</keyword>
<keyword evidence="8 10" id="KW-0464">Manganese</keyword>
<keyword evidence="1 10" id="KW-0540">Nuclease</keyword>
<evidence type="ECO:0000256" key="3">
    <source>
        <dbReference type="ARBA" id="ARBA00022759"/>
    </source>
</evidence>
<evidence type="ECO:0000256" key="9">
    <source>
        <dbReference type="ARBA" id="ARBA00038592"/>
    </source>
</evidence>
<dbReference type="GO" id="GO:0051607">
    <property type="term" value="P:defense response to virus"/>
    <property type="evidence" value="ECO:0007669"/>
    <property type="project" value="UniProtKB-UniRule"/>
</dbReference>
<dbReference type="AlphaFoldDB" id="B0TFX3"/>
<evidence type="ECO:0000256" key="2">
    <source>
        <dbReference type="ARBA" id="ARBA00022723"/>
    </source>
</evidence>
<dbReference type="Pfam" id="PF01867">
    <property type="entry name" value="Cas_Cas1"/>
    <property type="match status" value="1"/>
</dbReference>
<evidence type="ECO:0000313" key="11">
    <source>
        <dbReference type="EMBL" id="ABZ83130.1"/>
    </source>
</evidence>
<evidence type="ECO:0000256" key="10">
    <source>
        <dbReference type="HAMAP-Rule" id="MF_01470"/>
    </source>
</evidence>
<comment type="subunit">
    <text evidence="9 10">Homodimer, forms a heterotetramer with a Cas2 homodimer.</text>
</comment>
<evidence type="ECO:0000313" key="12">
    <source>
        <dbReference type="Proteomes" id="UP000008550"/>
    </source>
</evidence>
<dbReference type="GO" id="GO:0016787">
    <property type="term" value="F:hydrolase activity"/>
    <property type="evidence" value="ECO:0007669"/>
    <property type="project" value="UniProtKB-KW"/>
</dbReference>
<dbReference type="Gene3D" id="3.100.10.20">
    <property type="entry name" value="CRISPR-associated endonuclease Cas1, N-terminal domain"/>
    <property type="match status" value="1"/>
</dbReference>
<protein>
    <recommendedName>
        <fullName evidence="10">CRISPR-associated endonuclease Cas1</fullName>
        <ecNumber evidence="10">3.1.-.-</ecNumber>
    </recommendedName>
</protein>
<dbReference type="eggNOG" id="COG1518">
    <property type="taxonomic scope" value="Bacteria"/>
</dbReference>
<proteinExistence type="inferred from homology"/>
<evidence type="ECO:0000256" key="7">
    <source>
        <dbReference type="ARBA" id="ARBA00023125"/>
    </source>
</evidence>
<dbReference type="GO" id="GO:0004519">
    <property type="term" value="F:endonuclease activity"/>
    <property type="evidence" value="ECO:0007669"/>
    <property type="project" value="UniProtKB-UniRule"/>
</dbReference>
<evidence type="ECO:0000256" key="4">
    <source>
        <dbReference type="ARBA" id="ARBA00022801"/>
    </source>
</evidence>
<name>B0TFX3_HELMI</name>
<evidence type="ECO:0000256" key="5">
    <source>
        <dbReference type="ARBA" id="ARBA00022842"/>
    </source>
</evidence>
<dbReference type="InterPro" id="IPR050646">
    <property type="entry name" value="Cas1"/>
</dbReference>
<keyword evidence="2 10" id="KW-0479">Metal-binding</keyword>
<keyword evidence="4 10" id="KW-0378">Hydrolase</keyword>
<dbReference type="GO" id="GO:0046872">
    <property type="term" value="F:metal ion binding"/>
    <property type="evidence" value="ECO:0007669"/>
    <property type="project" value="UniProtKB-UniRule"/>
</dbReference>
<gene>
    <name evidence="10 11" type="primary">cas1</name>
    <name evidence="11" type="ORF">HM1_0516</name>
</gene>
<feature type="binding site" evidence="10">
    <location>
        <position position="279"/>
    </location>
    <ligand>
        <name>Mn(2+)</name>
        <dbReference type="ChEBI" id="CHEBI:29035"/>
    </ligand>
</feature>
<accession>B0TFX3</accession>
<sequence length="364" mass="40934">MENFEIRLLLQVIPMKPLDLILDASESEKQHIIISQFGASLGKKSGRLVVREKGQVVTEVPFDRVEQVTVITSGASLSTDAIEECVRHGIEINLLDFRGSPYAKLFAPGLTATVKTRREQLLAFNDQRSIFLAKAFVRGKIQNQINTLKYFAKYRKSARQEVYAYLQDAALLMEKNLQELTGIDGLNIDAVRGPLMSVEGRAATRYWDAVAFLLKGYVVFPGRENRGATDPVNSLLNYGYAVLEARVLGAVLQAGLDPYAGFLHVDRPGKTSLVYDFIEEFRQPVIDRPVLAMVIAGVEIGMEGERLADGTKRDLLERIQQRLAATERFDGKKYPLQSILLRQARRMASYLRGDQKYKPFVCSW</sequence>
<keyword evidence="3 10" id="KW-0255">Endonuclease</keyword>
<dbReference type="PANTHER" id="PTHR34353">
    <property type="entry name" value="CRISPR-ASSOCIATED ENDONUCLEASE CAS1 1"/>
    <property type="match status" value="1"/>
</dbReference>
<keyword evidence="7 10" id="KW-0238">DNA-binding</keyword>
<evidence type="ECO:0000256" key="8">
    <source>
        <dbReference type="ARBA" id="ARBA00023211"/>
    </source>
</evidence>
<dbReference type="InterPro" id="IPR042206">
    <property type="entry name" value="CRISPR-assoc_Cas1_C"/>
</dbReference>
<dbReference type="NCBIfam" id="TIGR00287">
    <property type="entry name" value="cas1"/>
    <property type="match status" value="1"/>
</dbReference>
<dbReference type="STRING" id="498761.HM1_0516"/>
<keyword evidence="5 10" id="KW-0460">Magnesium</keyword>
<dbReference type="InterPro" id="IPR042211">
    <property type="entry name" value="CRISPR-assoc_Cas1_N"/>
</dbReference>
<dbReference type="PANTHER" id="PTHR34353:SF2">
    <property type="entry name" value="CRISPR-ASSOCIATED ENDONUCLEASE CAS1 1"/>
    <property type="match status" value="1"/>
</dbReference>
<dbReference type="InterPro" id="IPR002729">
    <property type="entry name" value="CRISPR-assoc_Cas1"/>
</dbReference>
<dbReference type="EMBL" id="CP000930">
    <property type="protein sequence ID" value="ABZ83130.1"/>
    <property type="molecule type" value="Genomic_DNA"/>
</dbReference>
<comment type="cofactor">
    <cofactor evidence="10">
        <name>Mg(2+)</name>
        <dbReference type="ChEBI" id="CHEBI:18420"/>
    </cofactor>
    <cofactor evidence="10">
        <name>Mn(2+)</name>
        <dbReference type="ChEBI" id="CHEBI:29035"/>
    </cofactor>
</comment>
<keyword evidence="12" id="KW-1185">Reference proteome</keyword>
<comment type="similarity">
    <text evidence="10">Belongs to the CRISPR-associated endonuclease Cas1 family.</text>
</comment>
<feature type="binding site" evidence="10">
    <location>
        <position position="264"/>
    </location>
    <ligand>
        <name>Mn(2+)</name>
        <dbReference type="ChEBI" id="CHEBI:29035"/>
    </ligand>
</feature>
<dbReference type="Proteomes" id="UP000008550">
    <property type="component" value="Chromosome"/>
</dbReference>
<evidence type="ECO:0000256" key="6">
    <source>
        <dbReference type="ARBA" id="ARBA00023118"/>
    </source>
</evidence>
<dbReference type="HOGENOM" id="CLU_052779_0_0_9"/>
<dbReference type="Gene3D" id="1.20.120.920">
    <property type="entry name" value="CRISPR-associated endonuclease Cas1, C-terminal domain"/>
    <property type="match status" value="1"/>
</dbReference>
<organism evidence="11 12">
    <name type="scientific">Heliobacterium modesticaldum (strain ATCC 51547 / Ice1)</name>
    <dbReference type="NCBI Taxonomy" id="498761"/>
    <lineage>
        <taxon>Bacteria</taxon>
        <taxon>Bacillati</taxon>
        <taxon>Bacillota</taxon>
        <taxon>Clostridia</taxon>
        <taxon>Eubacteriales</taxon>
        <taxon>Heliobacteriaceae</taxon>
        <taxon>Heliomicrobium</taxon>
    </lineage>
</organism>
<dbReference type="CDD" id="cd09634">
    <property type="entry name" value="Cas1_I-II-III"/>
    <property type="match status" value="1"/>
</dbReference>
<dbReference type="HAMAP" id="MF_01470">
    <property type="entry name" value="Cas1"/>
    <property type="match status" value="1"/>
</dbReference>